<evidence type="ECO:0000256" key="6">
    <source>
        <dbReference type="ARBA" id="ARBA00022989"/>
    </source>
</evidence>
<feature type="region of interest" description="Disordered" evidence="8">
    <location>
        <begin position="425"/>
        <end position="455"/>
    </location>
</feature>
<evidence type="ECO:0000256" key="2">
    <source>
        <dbReference type="ARBA" id="ARBA00022475"/>
    </source>
</evidence>
<keyword evidence="11" id="KW-1185">Reference proteome</keyword>
<evidence type="ECO:0000313" key="11">
    <source>
        <dbReference type="Proteomes" id="UP000199385"/>
    </source>
</evidence>
<feature type="transmembrane region" description="Helical" evidence="9">
    <location>
        <begin position="167"/>
        <end position="187"/>
    </location>
</feature>
<proteinExistence type="predicted"/>
<keyword evidence="7 9" id="KW-0472">Membrane</keyword>
<gene>
    <name evidence="10" type="ORF">GA0070611_0237</name>
</gene>
<dbReference type="Proteomes" id="UP000199385">
    <property type="component" value="Chromosome I"/>
</dbReference>
<feature type="transmembrane region" description="Helical" evidence="9">
    <location>
        <begin position="131"/>
        <end position="155"/>
    </location>
</feature>
<evidence type="ECO:0000256" key="5">
    <source>
        <dbReference type="ARBA" id="ARBA00022692"/>
    </source>
</evidence>
<protein>
    <submittedName>
        <fullName evidence="10">Dolichyl-phosphate-mannose-protein mannosyltransferase</fullName>
    </submittedName>
</protein>
<reference evidence="11" key="1">
    <citation type="submission" date="2016-06" db="EMBL/GenBank/DDBJ databases">
        <authorList>
            <person name="Varghese N."/>
            <person name="Submissions Spin"/>
        </authorList>
    </citation>
    <scope>NUCLEOTIDE SEQUENCE [LARGE SCALE GENOMIC DNA]</scope>
    <source>
        <strain evidence="11">DSM 44815</strain>
    </source>
</reference>
<sequence length="455" mass="49187">MTVAYPPALWFSGDSGVYVRHAQIWPALSTRGLYPWLIKAFEWTGSFTSLVAVQHLAGLALGVAIYLLVRRRLGGSDWVATLAAAPVVLDARQLTLEQYLLTETLFTAALAGAALVLAWKERPGPVAGFVAGLAVAVGVLTRPTGVVAVGVLLLLLLLPWRGWRAPVAYLLGILALWGAVLVTVGSAPNAYGVGGGRFLYGRTAQIADCDRLDLSPDLRRLCPRQPVDQRPERPDWFIWNKDSPIVDAKRPEDLDAFARAVIRQQTGDYLARVAADTSRYFWAQRLGPKETCLAQWWVPPLAPADWAADRDCTPRLADPHYDSQPAPSQASPPNAAAEFLHGYGRYGTTPPLAVTAMTLLALTGALWPRRGRLRLSLLALGFAAIGMGIMIFSVATSMFDYRYGLPALAFLPIAAAAGWQRLRATPTDRPAPAVDDDEPQPAPLAPTLTGSNGER</sequence>
<feature type="transmembrane region" description="Helical" evidence="9">
    <location>
        <begin position="47"/>
        <end position="69"/>
    </location>
</feature>
<dbReference type="PATRIC" id="fig|261654.4.peg.236"/>
<dbReference type="PANTHER" id="PTHR33908">
    <property type="entry name" value="MANNOSYLTRANSFERASE YKCB-RELATED"/>
    <property type="match status" value="1"/>
</dbReference>
<accession>A0A1A8Z0R1</accession>
<evidence type="ECO:0000256" key="7">
    <source>
        <dbReference type="ARBA" id="ARBA00023136"/>
    </source>
</evidence>
<dbReference type="GO" id="GO:0005886">
    <property type="term" value="C:plasma membrane"/>
    <property type="evidence" value="ECO:0007669"/>
    <property type="project" value="UniProtKB-SubCell"/>
</dbReference>
<dbReference type="STRING" id="261654.GA0070611_0237"/>
<evidence type="ECO:0000256" key="4">
    <source>
        <dbReference type="ARBA" id="ARBA00022679"/>
    </source>
</evidence>
<dbReference type="GO" id="GO:0016763">
    <property type="term" value="F:pentosyltransferase activity"/>
    <property type="evidence" value="ECO:0007669"/>
    <property type="project" value="TreeGrafter"/>
</dbReference>
<evidence type="ECO:0000256" key="3">
    <source>
        <dbReference type="ARBA" id="ARBA00022676"/>
    </source>
</evidence>
<feature type="transmembrane region" description="Helical" evidence="9">
    <location>
        <begin position="349"/>
        <end position="368"/>
    </location>
</feature>
<evidence type="ECO:0000256" key="1">
    <source>
        <dbReference type="ARBA" id="ARBA00004651"/>
    </source>
</evidence>
<evidence type="ECO:0000256" key="8">
    <source>
        <dbReference type="SAM" id="MobiDB-lite"/>
    </source>
</evidence>
<comment type="subcellular location">
    <subcellularLocation>
        <location evidence="1">Cell membrane</location>
        <topology evidence="1">Multi-pass membrane protein</topology>
    </subcellularLocation>
</comment>
<evidence type="ECO:0000313" key="10">
    <source>
        <dbReference type="EMBL" id="SBT37525.1"/>
    </source>
</evidence>
<evidence type="ECO:0000256" key="9">
    <source>
        <dbReference type="SAM" id="Phobius"/>
    </source>
</evidence>
<keyword evidence="6 9" id="KW-1133">Transmembrane helix</keyword>
<dbReference type="InterPro" id="IPR050297">
    <property type="entry name" value="LipidA_mod_glycosyltrf_83"/>
</dbReference>
<keyword evidence="5 9" id="KW-0812">Transmembrane</keyword>
<keyword evidence="2" id="KW-1003">Cell membrane</keyword>
<feature type="transmembrane region" description="Helical" evidence="9">
    <location>
        <begin position="401"/>
        <end position="419"/>
    </location>
</feature>
<feature type="transmembrane region" description="Helical" evidence="9">
    <location>
        <begin position="99"/>
        <end position="119"/>
    </location>
</feature>
<feature type="transmembrane region" description="Helical" evidence="9">
    <location>
        <begin position="375"/>
        <end position="395"/>
    </location>
</feature>
<keyword evidence="4 10" id="KW-0808">Transferase</keyword>
<keyword evidence="3 10" id="KW-0328">Glycosyltransferase</keyword>
<dbReference type="AlphaFoldDB" id="A0A1A8Z0R1"/>
<dbReference type="PANTHER" id="PTHR33908:SF11">
    <property type="entry name" value="MEMBRANE PROTEIN"/>
    <property type="match status" value="1"/>
</dbReference>
<dbReference type="EMBL" id="LT594323">
    <property type="protein sequence ID" value="SBT37525.1"/>
    <property type="molecule type" value="Genomic_DNA"/>
</dbReference>
<organism evidence="10 11">
    <name type="scientific">Micromonospora auratinigra</name>
    <dbReference type="NCBI Taxonomy" id="261654"/>
    <lineage>
        <taxon>Bacteria</taxon>
        <taxon>Bacillati</taxon>
        <taxon>Actinomycetota</taxon>
        <taxon>Actinomycetes</taxon>
        <taxon>Micromonosporales</taxon>
        <taxon>Micromonosporaceae</taxon>
        <taxon>Micromonospora</taxon>
    </lineage>
</organism>
<name>A0A1A8Z0R1_9ACTN</name>
<dbReference type="GO" id="GO:0009103">
    <property type="term" value="P:lipopolysaccharide biosynthetic process"/>
    <property type="evidence" value="ECO:0007669"/>
    <property type="project" value="UniProtKB-ARBA"/>
</dbReference>